<evidence type="ECO:0000256" key="2">
    <source>
        <dbReference type="ARBA" id="ARBA00005684"/>
    </source>
</evidence>
<evidence type="ECO:0000256" key="9">
    <source>
        <dbReference type="ARBA" id="ARBA00031501"/>
    </source>
</evidence>
<evidence type="ECO:0000313" key="11">
    <source>
        <dbReference type="Proteomes" id="UP000823964"/>
    </source>
</evidence>
<evidence type="ECO:0000256" key="4">
    <source>
        <dbReference type="ARBA" id="ARBA00020295"/>
    </source>
</evidence>
<dbReference type="PANTHER" id="PTHR32438:SF5">
    <property type="entry name" value="4-ALPHA-GLUCANOTRANSFERASE DPE1, CHLOROPLASTIC_AMYLOPLASTIC"/>
    <property type="match status" value="1"/>
</dbReference>
<dbReference type="InterPro" id="IPR003385">
    <property type="entry name" value="Glyco_hydro_77"/>
</dbReference>
<dbReference type="EMBL" id="DXFQ01000088">
    <property type="protein sequence ID" value="HIX19950.1"/>
    <property type="molecule type" value="Genomic_DNA"/>
</dbReference>
<dbReference type="GO" id="GO:0004134">
    <property type="term" value="F:4-alpha-glucanotransferase activity"/>
    <property type="evidence" value="ECO:0007669"/>
    <property type="project" value="UniProtKB-EC"/>
</dbReference>
<keyword evidence="6" id="KW-0808">Transferase</keyword>
<reference evidence="10" key="2">
    <citation type="submission" date="2021-04" db="EMBL/GenBank/DDBJ databases">
        <authorList>
            <person name="Gilroy R."/>
        </authorList>
    </citation>
    <scope>NUCLEOTIDE SEQUENCE</scope>
    <source>
        <strain evidence="10">14975</strain>
    </source>
</reference>
<dbReference type="Gene3D" id="3.20.20.80">
    <property type="entry name" value="Glycosidases"/>
    <property type="match status" value="1"/>
</dbReference>
<gene>
    <name evidence="10" type="ORF">H9862_05015</name>
</gene>
<dbReference type="Proteomes" id="UP000823964">
    <property type="component" value="Unassembled WGS sequence"/>
</dbReference>
<comment type="caution">
    <text evidence="10">The sequence shown here is derived from an EMBL/GenBank/DDBJ whole genome shotgun (WGS) entry which is preliminary data.</text>
</comment>
<dbReference type="EC" id="2.4.1.25" evidence="3"/>
<dbReference type="SUPFAM" id="SSF51445">
    <property type="entry name" value="(Trans)glycosidases"/>
    <property type="match status" value="1"/>
</dbReference>
<evidence type="ECO:0000256" key="7">
    <source>
        <dbReference type="ARBA" id="ARBA00023277"/>
    </source>
</evidence>
<sequence length="577" mass="66226">MASERLTGVLLPLFSLRREGDGGIGDLAALEEWINWAADHEVGFLQLLPVNALLEGDAPSPYSAISSVALEPLYLALERVPGMPLPLPPYQDDLPPRQLPGGRNLTDYARVRTYKRELLHQAWHNFCESDQFADQREEFDRWVAAEGRWLEDFAVFKVCCIAFRTSEWWNWPMQNTDVIRRSVMMGGSTLEQMRYQQWLQWLCAGQWRRARELADARGVLLMGDVPIGVSVASSDVFFERHLFDMNWSGGAPAEGNFAEDPFTAKWGQNWGIPLYRWDVMASDGFAWWRRRIGKLAEIFSMYRIDHVLGFYRIYAFPWMPNRNDEFLNLTPDEAAARCGGRRPGFRPRPDWTWQDRRANLMQGDYLLSQLLKVAPGVRVIGEDLGCVPDYVRPDLSRLRIAGFMIPHWEVSADRIMPGAAYNPCSFATYATHDFPPLCHDWNEWYGHVAAAEEARRDIHLPSDRLREKLRVGRECSRVLGWLADYAGRDKADFMRGWNSEIKDELYRALFACRSSYAALMWTELFDCPVRLNTPGTEGGTNWRPRMPFTAAEAAAMPQSAWIRHLSRSCGRGKAVKD</sequence>
<reference evidence="10" key="1">
    <citation type="journal article" date="2021" name="PeerJ">
        <title>Extensive microbial diversity within the chicken gut microbiome revealed by metagenomics and culture.</title>
        <authorList>
            <person name="Gilroy R."/>
            <person name="Ravi A."/>
            <person name="Getino M."/>
            <person name="Pursley I."/>
            <person name="Horton D.L."/>
            <person name="Alikhan N.F."/>
            <person name="Baker D."/>
            <person name="Gharbi K."/>
            <person name="Hall N."/>
            <person name="Watson M."/>
            <person name="Adriaenssens E.M."/>
            <person name="Foster-Nyarko E."/>
            <person name="Jarju S."/>
            <person name="Secka A."/>
            <person name="Antonio M."/>
            <person name="Oren A."/>
            <person name="Chaudhuri R.R."/>
            <person name="La Ragione R."/>
            <person name="Hildebrand F."/>
            <person name="Pallen M.J."/>
        </authorList>
    </citation>
    <scope>NUCLEOTIDE SEQUENCE</scope>
    <source>
        <strain evidence="10">14975</strain>
    </source>
</reference>
<proteinExistence type="inferred from homology"/>
<dbReference type="AlphaFoldDB" id="A0A9D1VBC4"/>
<evidence type="ECO:0000256" key="1">
    <source>
        <dbReference type="ARBA" id="ARBA00000439"/>
    </source>
</evidence>
<evidence type="ECO:0000256" key="8">
    <source>
        <dbReference type="ARBA" id="ARBA00031423"/>
    </source>
</evidence>
<organism evidence="10 11">
    <name type="scientific">Candidatus Akkermansia intestinigallinarum</name>
    <dbReference type="NCBI Taxonomy" id="2838431"/>
    <lineage>
        <taxon>Bacteria</taxon>
        <taxon>Pseudomonadati</taxon>
        <taxon>Verrucomicrobiota</taxon>
        <taxon>Verrucomicrobiia</taxon>
        <taxon>Verrucomicrobiales</taxon>
        <taxon>Akkermansiaceae</taxon>
        <taxon>Akkermansia</taxon>
    </lineage>
</organism>
<comment type="similarity">
    <text evidence="2">Belongs to the disproportionating enzyme family.</text>
</comment>
<keyword evidence="7" id="KW-0119">Carbohydrate metabolism</keyword>
<evidence type="ECO:0000256" key="3">
    <source>
        <dbReference type="ARBA" id="ARBA00012560"/>
    </source>
</evidence>
<name>A0A9D1VBC4_9BACT</name>
<dbReference type="Pfam" id="PF02446">
    <property type="entry name" value="Glyco_hydro_77"/>
    <property type="match status" value="1"/>
</dbReference>
<protein>
    <recommendedName>
        <fullName evidence="4">4-alpha-glucanotransferase</fullName>
        <ecNumber evidence="3">2.4.1.25</ecNumber>
    </recommendedName>
    <alternativeName>
        <fullName evidence="8">Amylomaltase</fullName>
    </alternativeName>
    <alternativeName>
        <fullName evidence="9">Disproportionating enzyme</fullName>
    </alternativeName>
</protein>
<comment type="catalytic activity">
    <reaction evidence="1">
        <text>Transfers a segment of a (1-&gt;4)-alpha-D-glucan to a new position in an acceptor, which may be glucose or a (1-&gt;4)-alpha-D-glucan.</text>
        <dbReference type="EC" id="2.4.1.25"/>
    </reaction>
</comment>
<dbReference type="InterPro" id="IPR017853">
    <property type="entry name" value="GH"/>
</dbReference>
<accession>A0A9D1VBC4</accession>
<evidence type="ECO:0000256" key="6">
    <source>
        <dbReference type="ARBA" id="ARBA00022679"/>
    </source>
</evidence>
<evidence type="ECO:0000313" key="10">
    <source>
        <dbReference type="EMBL" id="HIX19950.1"/>
    </source>
</evidence>
<keyword evidence="5" id="KW-0328">Glycosyltransferase</keyword>
<evidence type="ECO:0000256" key="5">
    <source>
        <dbReference type="ARBA" id="ARBA00022676"/>
    </source>
</evidence>
<dbReference type="GO" id="GO:0005975">
    <property type="term" value="P:carbohydrate metabolic process"/>
    <property type="evidence" value="ECO:0007669"/>
    <property type="project" value="InterPro"/>
</dbReference>
<dbReference type="PANTHER" id="PTHR32438">
    <property type="entry name" value="4-ALPHA-GLUCANOTRANSFERASE DPE1, CHLOROPLASTIC/AMYLOPLASTIC"/>
    <property type="match status" value="1"/>
</dbReference>